<dbReference type="GO" id="GO:0005829">
    <property type="term" value="C:cytosol"/>
    <property type="evidence" value="ECO:0007669"/>
    <property type="project" value="TreeGrafter"/>
</dbReference>
<dbReference type="InterPro" id="IPR006683">
    <property type="entry name" value="Thioestr_dom"/>
</dbReference>
<dbReference type="InterPro" id="IPR033120">
    <property type="entry name" value="HOTDOG_ACOT"/>
</dbReference>
<dbReference type="SUPFAM" id="SSF54637">
    <property type="entry name" value="Thioesterase/thiol ester dehydrase-isomerase"/>
    <property type="match status" value="1"/>
</dbReference>
<feature type="domain" description="HotDog ACOT-type" evidence="4">
    <location>
        <begin position="7"/>
        <end position="119"/>
    </location>
</feature>
<comment type="similarity">
    <text evidence="1">Belongs to the acyl coenzyme A hydrolase family.</text>
</comment>
<name>A0A6M6E8R3_PRIMG</name>
<dbReference type="Pfam" id="PF03061">
    <property type="entry name" value="4HBT"/>
    <property type="match status" value="1"/>
</dbReference>
<dbReference type="InterPro" id="IPR040170">
    <property type="entry name" value="Cytosol_ACT"/>
</dbReference>
<gene>
    <name evidence="5" type="ORF">FDZ14_32480</name>
</gene>
<dbReference type="RefSeq" id="WP_171778807.1">
    <property type="nucleotide sequence ID" value="NZ_CP045273.1"/>
</dbReference>
<geneLocation type="plasmid" evidence="6">
    <name>pfdu301a</name>
</geneLocation>
<dbReference type="AlphaFoldDB" id="A0A6M6E8R3"/>
<reference evidence="5 6" key="1">
    <citation type="submission" date="2019-10" db="EMBL/GenBank/DDBJ databases">
        <title>Complete genome sequences for adaption low water activity.</title>
        <authorList>
            <person name="Zhao L."/>
            <person name="Zhong J."/>
        </authorList>
    </citation>
    <scope>NUCLEOTIDE SEQUENCE [LARGE SCALE GENOMIC DNA]</scope>
    <source>
        <strain evidence="5 6">FDU301</strain>
        <plasmid evidence="6">pfdu301a</plasmid>
    </source>
</reference>
<evidence type="ECO:0000256" key="2">
    <source>
        <dbReference type="ARBA" id="ARBA00022801"/>
    </source>
</evidence>
<protein>
    <submittedName>
        <fullName evidence="5">Acyl-CoA thioesterase</fullName>
    </submittedName>
</protein>
<dbReference type="EMBL" id="CP045273">
    <property type="protein sequence ID" value="QJX80808.1"/>
    <property type="molecule type" value="Genomic_DNA"/>
</dbReference>
<dbReference type="GO" id="GO:0009062">
    <property type="term" value="P:fatty acid catabolic process"/>
    <property type="evidence" value="ECO:0007669"/>
    <property type="project" value="TreeGrafter"/>
</dbReference>
<accession>A0A6M6E8R3</accession>
<keyword evidence="5" id="KW-0614">Plasmid</keyword>
<dbReference type="Gene3D" id="3.10.129.10">
    <property type="entry name" value="Hotdog Thioesterase"/>
    <property type="match status" value="1"/>
</dbReference>
<dbReference type="PANTHER" id="PTHR11049:SF24">
    <property type="entry name" value="CYTOSOLIC ACYL COENZYME A THIOESTER HYDROLASE"/>
    <property type="match status" value="1"/>
</dbReference>
<evidence type="ECO:0000256" key="3">
    <source>
        <dbReference type="PROSITE-ProRule" id="PRU01106"/>
    </source>
</evidence>
<organism evidence="5 6">
    <name type="scientific">Priestia megaterium</name>
    <name type="common">Bacillus megaterium</name>
    <dbReference type="NCBI Taxonomy" id="1404"/>
    <lineage>
        <taxon>Bacteria</taxon>
        <taxon>Bacillati</taxon>
        <taxon>Bacillota</taxon>
        <taxon>Bacilli</taxon>
        <taxon>Bacillales</taxon>
        <taxon>Bacillaceae</taxon>
        <taxon>Priestia</taxon>
    </lineage>
</organism>
<evidence type="ECO:0000313" key="5">
    <source>
        <dbReference type="EMBL" id="QJX80808.1"/>
    </source>
</evidence>
<proteinExistence type="inferred from homology"/>
<dbReference type="CDD" id="cd03442">
    <property type="entry name" value="BFIT_BACH"/>
    <property type="match status" value="1"/>
</dbReference>
<evidence type="ECO:0000256" key="1">
    <source>
        <dbReference type="ARBA" id="ARBA00010458"/>
    </source>
</evidence>
<dbReference type="PANTHER" id="PTHR11049">
    <property type="entry name" value="ACYL COENZYME A THIOESTER HYDROLASE"/>
    <property type="match status" value="1"/>
</dbReference>
<dbReference type="Proteomes" id="UP000501076">
    <property type="component" value="Plasmid pFDU301A"/>
</dbReference>
<sequence>MESKFSKESKVIRTSRVFPNDINNHNTLFGGKLMSDVDMTASISAERYSRHEVVTASTDSVDFLSPITEQDSVCFESFVTWTGTSSMEVFVKIIGEELKTGKRRIAATAFLTFVALDDEGNTVKFPRVIPETDEEKKLYETGSIRAEARKARRLKSKELANFLTTNKPWEK</sequence>
<dbReference type="InterPro" id="IPR029069">
    <property type="entry name" value="HotDog_dom_sf"/>
</dbReference>
<keyword evidence="2 3" id="KW-0378">Hydrolase</keyword>
<evidence type="ECO:0000313" key="6">
    <source>
        <dbReference type="Proteomes" id="UP000501076"/>
    </source>
</evidence>
<dbReference type="PROSITE" id="PS51770">
    <property type="entry name" value="HOTDOG_ACOT"/>
    <property type="match status" value="1"/>
</dbReference>
<dbReference type="GO" id="GO:0006637">
    <property type="term" value="P:acyl-CoA metabolic process"/>
    <property type="evidence" value="ECO:0007669"/>
    <property type="project" value="TreeGrafter"/>
</dbReference>
<evidence type="ECO:0000259" key="4">
    <source>
        <dbReference type="PROSITE" id="PS51770"/>
    </source>
</evidence>
<dbReference type="GO" id="GO:0052816">
    <property type="term" value="F:long-chain fatty acyl-CoA hydrolase activity"/>
    <property type="evidence" value="ECO:0007669"/>
    <property type="project" value="TreeGrafter"/>
</dbReference>